<dbReference type="InterPro" id="IPR027417">
    <property type="entry name" value="P-loop_NTPase"/>
</dbReference>
<organism evidence="7 8">
    <name type="scientific">Basidiobolus ranarum</name>
    <dbReference type="NCBI Taxonomy" id="34480"/>
    <lineage>
        <taxon>Eukaryota</taxon>
        <taxon>Fungi</taxon>
        <taxon>Fungi incertae sedis</taxon>
        <taxon>Zoopagomycota</taxon>
        <taxon>Entomophthoromycotina</taxon>
        <taxon>Basidiobolomycetes</taxon>
        <taxon>Basidiobolales</taxon>
        <taxon>Basidiobolaceae</taxon>
        <taxon>Basidiobolus</taxon>
    </lineage>
</organism>
<name>A0ABR2WWJ5_9FUNG</name>
<evidence type="ECO:0000313" key="7">
    <source>
        <dbReference type="EMBL" id="KAK9765836.1"/>
    </source>
</evidence>
<dbReference type="InterPro" id="IPR031157">
    <property type="entry name" value="G_TR_CS"/>
</dbReference>
<keyword evidence="4" id="KW-0496">Mitochondrion</keyword>
<dbReference type="InterPro" id="IPR050055">
    <property type="entry name" value="EF-Tu_GTPase"/>
</dbReference>
<dbReference type="Pfam" id="PF00009">
    <property type="entry name" value="GTP_EFTU"/>
    <property type="match status" value="1"/>
</dbReference>
<evidence type="ECO:0000256" key="1">
    <source>
        <dbReference type="ARBA" id="ARBA00022741"/>
    </source>
</evidence>
<proteinExistence type="predicted"/>
<reference evidence="7 8" key="1">
    <citation type="submission" date="2023-04" db="EMBL/GenBank/DDBJ databases">
        <title>Genome of Basidiobolus ranarum AG-B5.</title>
        <authorList>
            <person name="Stajich J.E."/>
            <person name="Carter-House D."/>
            <person name="Gryganskyi A."/>
        </authorList>
    </citation>
    <scope>NUCLEOTIDE SEQUENCE [LARGE SCALE GENOMIC DNA]</scope>
    <source>
        <strain evidence="7 8">AG-B5</strain>
    </source>
</reference>
<dbReference type="Proteomes" id="UP001479436">
    <property type="component" value="Unassembled WGS sequence"/>
</dbReference>
<evidence type="ECO:0000256" key="2">
    <source>
        <dbReference type="ARBA" id="ARBA00022768"/>
    </source>
</evidence>
<keyword evidence="5" id="KW-0342">GTP-binding</keyword>
<sequence>MLLKSASCSAARALYQQSLRRGLSTSARVLTASLASGATPLAQVGKTLLSRHAASAMTPSRFVLQRFGNFGLRHMATDSGKFSREKPHVNIGTIGHVDHGKTTLTAAITKVLAEAGGAEFRDYSEIDKAPEERARGITISTAHVEI</sequence>
<evidence type="ECO:0000313" key="8">
    <source>
        <dbReference type="Proteomes" id="UP001479436"/>
    </source>
</evidence>
<keyword evidence="3" id="KW-0648">Protein biosynthesis</keyword>
<dbReference type="SUPFAM" id="SSF52540">
    <property type="entry name" value="P-loop containing nucleoside triphosphate hydrolases"/>
    <property type="match status" value="1"/>
</dbReference>
<dbReference type="PROSITE" id="PS00301">
    <property type="entry name" value="G_TR_1"/>
    <property type="match status" value="1"/>
</dbReference>
<dbReference type="PANTHER" id="PTHR43721:SF36">
    <property type="entry name" value="ELONGATION FACTOR TU, MITOCHONDRIAL"/>
    <property type="match status" value="1"/>
</dbReference>
<protein>
    <submittedName>
        <fullName evidence="7">Translation elongation factor Tu</fullName>
    </submittedName>
</protein>
<feature type="domain" description="Tr-type G" evidence="6">
    <location>
        <begin position="86"/>
        <end position="146"/>
    </location>
</feature>
<gene>
    <name evidence="7" type="primary">TUF1_2</name>
    <name evidence="7" type="ORF">K7432_005506</name>
</gene>
<keyword evidence="8" id="KW-1185">Reference proteome</keyword>
<dbReference type="Gene3D" id="3.40.50.300">
    <property type="entry name" value="P-loop containing nucleotide triphosphate hydrolases"/>
    <property type="match status" value="1"/>
</dbReference>
<evidence type="ECO:0000256" key="4">
    <source>
        <dbReference type="ARBA" id="ARBA00023128"/>
    </source>
</evidence>
<dbReference type="GO" id="GO:0003746">
    <property type="term" value="F:translation elongation factor activity"/>
    <property type="evidence" value="ECO:0007669"/>
    <property type="project" value="UniProtKB-KW"/>
</dbReference>
<evidence type="ECO:0000256" key="5">
    <source>
        <dbReference type="ARBA" id="ARBA00023134"/>
    </source>
</evidence>
<keyword evidence="2 7" id="KW-0251">Elongation factor</keyword>
<evidence type="ECO:0000256" key="3">
    <source>
        <dbReference type="ARBA" id="ARBA00022917"/>
    </source>
</evidence>
<dbReference type="PANTHER" id="PTHR43721">
    <property type="entry name" value="ELONGATION FACTOR TU-RELATED"/>
    <property type="match status" value="1"/>
</dbReference>
<evidence type="ECO:0000259" key="6">
    <source>
        <dbReference type="Pfam" id="PF00009"/>
    </source>
</evidence>
<dbReference type="PRINTS" id="PR00315">
    <property type="entry name" value="ELONGATNFCT"/>
</dbReference>
<accession>A0ABR2WWJ5</accession>
<dbReference type="InterPro" id="IPR000795">
    <property type="entry name" value="T_Tr_GTP-bd_dom"/>
</dbReference>
<comment type="caution">
    <text evidence="7">The sequence shown here is derived from an EMBL/GenBank/DDBJ whole genome shotgun (WGS) entry which is preliminary data.</text>
</comment>
<dbReference type="EMBL" id="JASJQH010000219">
    <property type="protein sequence ID" value="KAK9765836.1"/>
    <property type="molecule type" value="Genomic_DNA"/>
</dbReference>
<keyword evidence="1" id="KW-0547">Nucleotide-binding</keyword>